<proteinExistence type="predicted"/>
<dbReference type="EMBL" id="LWAE01000002">
    <property type="protein sequence ID" value="KZL92898.1"/>
    <property type="molecule type" value="Genomic_DNA"/>
</dbReference>
<feature type="compositionally biased region" description="Polar residues" evidence="1">
    <location>
        <begin position="30"/>
        <end position="49"/>
    </location>
</feature>
<reference evidence="2 3" key="1">
    <citation type="submission" date="2016-04" db="EMBL/GenBank/DDBJ databases">
        <title>Genome sequence of Clostridium magnum DSM 2767.</title>
        <authorList>
            <person name="Poehlein A."/>
            <person name="Uhlig R."/>
            <person name="Fischer R."/>
            <person name="Bahl H."/>
            <person name="Daniel R."/>
        </authorList>
    </citation>
    <scope>NUCLEOTIDE SEQUENCE [LARGE SCALE GENOMIC DNA]</scope>
    <source>
        <strain evidence="2 3">DSM 2767</strain>
    </source>
</reference>
<protein>
    <submittedName>
        <fullName evidence="2">Uncharacterized protein</fullName>
    </submittedName>
</protein>
<dbReference type="Proteomes" id="UP000076603">
    <property type="component" value="Unassembled WGS sequence"/>
</dbReference>
<evidence type="ECO:0000313" key="3">
    <source>
        <dbReference type="Proteomes" id="UP000076603"/>
    </source>
</evidence>
<feature type="region of interest" description="Disordered" evidence="1">
    <location>
        <begin position="1"/>
        <end position="20"/>
    </location>
</feature>
<dbReference type="AlphaFoldDB" id="A0A161X0E9"/>
<comment type="caution">
    <text evidence="2">The sequence shown here is derived from an EMBL/GenBank/DDBJ whole genome shotgun (WGS) entry which is preliminary data.</text>
</comment>
<accession>A0A161X0E9</accession>
<feature type="region of interest" description="Disordered" evidence="1">
    <location>
        <begin position="30"/>
        <end position="56"/>
    </location>
</feature>
<evidence type="ECO:0000313" key="2">
    <source>
        <dbReference type="EMBL" id="KZL92898.1"/>
    </source>
</evidence>
<evidence type="ECO:0000256" key="1">
    <source>
        <dbReference type="SAM" id="MobiDB-lite"/>
    </source>
</evidence>
<dbReference type="RefSeq" id="WP_161486967.1">
    <property type="nucleotide sequence ID" value="NZ_FQXL01000025.1"/>
</dbReference>
<gene>
    <name evidence="2" type="ORF">CLMAG_27120</name>
</gene>
<dbReference type="PATRIC" id="fig|1121326.3.peg.2724"/>
<organism evidence="2 3">
    <name type="scientific">Clostridium magnum DSM 2767</name>
    <dbReference type="NCBI Taxonomy" id="1121326"/>
    <lineage>
        <taxon>Bacteria</taxon>
        <taxon>Bacillati</taxon>
        <taxon>Bacillota</taxon>
        <taxon>Clostridia</taxon>
        <taxon>Eubacteriales</taxon>
        <taxon>Clostridiaceae</taxon>
        <taxon>Clostridium</taxon>
    </lineage>
</organism>
<name>A0A161X0E9_9CLOT</name>
<sequence length="56" mass="5949">MQGINRISGMGSMPVNCGMKGMHENQIKTQQDNNISKSIQVSSVPNTVGSKIDVSA</sequence>
<keyword evidence="3" id="KW-1185">Reference proteome</keyword>